<dbReference type="InterPro" id="IPR029063">
    <property type="entry name" value="SAM-dependent_MTases_sf"/>
</dbReference>
<evidence type="ECO:0000259" key="6">
    <source>
        <dbReference type="PROSITE" id="PS50123"/>
    </source>
</evidence>
<gene>
    <name evidence="7" type="ORF">ENL96_00995</name>
</gene>
<dbReference type="EMBL" id="DRVY01000030">
    <property type="protein sequence ID" value="HHR92076.1"/>
    <property type="molecule type" value="Genomic_DNA"/>
</dbReference>
<dbReference type="AlphaFoldDB" id="A0A7C5YW00"/>
<dbReference type="GO" id="GO:0008983">
    <property type="term" value="F:protein-glutamate O-methyltransferase activity"/>
    <property type="evidence" value="ECO:0007669"/>
    <property type="project" value="UniProtKB-EC"/>
</dbReference>
<dbReference type="Pfam" id="PF01739">
    <property type="entry name" value="CheR"/>
    <property type="match status" value="1"/>
</dbReference>
<dbReference type="PROSITE" id="PS50123">
    <property type="entry name" value="CHER"/>
    <property type="match status" value="1"/>
</dbReference>
<evidence type="ECO:0000313" key="7">
    <source>
        <dbReference type="EMBL" id="HHR92076.1"/>
    </source>
</evidence>
<protein>
    <recommendedName>
        <fullName evidence="2">protein-glutamate O-methyltransferase</fullName>
        <ecNumber evidence="2">2.1.1.80</ecNumber>
    </recommendedName>
</protein>
<dbReference type="EC" id="2.1.1.80" evidence="2"/>
<comment type="caution">
    <text evidence="7">The sequence shown here is derived from an EMBL/GenBank/DDBJ whole genome shotgun (WGS) entry which is preliminary data.</text>
</comment>
<dbReference type="InterPro" id="IPR036804">
    <property type="entry name" value="CheR_N_sf"/>
</dbReference>
<proteinExistence type="predicted"/>
<dbReference type="Gene3D" id="1.10.155.10">
    <property type="entry name" value="Chemotaxis receptor methyltransferase CheR, N-terminal domain"/>
    <property type="match status" value="1"/>
</dbReference>
<accession>A0A7C5YW00</accession>
<evidence type="ECO:0000256" key="5">
    <source>
        <dbReference type="ARBA" id="ARBA00022691"/>
    </source>
</evidence>
<dbReference type="SMART" id="SM00138">
    <property type="entry name" value="MeTrc"/>
    <property type="match status" value="1"/>
</dbReference>
<feature type="domain" description="CheR-type methyltransferase" evidence="6">
    <location>
        <begin position="1"/>
        <end position="273"/>
    </location>
</feature>
<dbReference type="InterPro" id="IPR026024">
    <property type="entry name" value="Chemotaxis_MeTrfase_CheR"/>
</dbReference>
<dbReference type="PANTHER" id="PTHR24422">
    <property type="entry name" value="CHEMOTAXIS PROTEIN METHYLTRANSFERASE"/>
    <property type="match status" value="1"/>
</dbReference>
<dbReference type="SUPFAM" id="SSF47757">
    <property type="entry name" value="Chemotaxis receptor methyltransferase CheR, N-terminal domain"/>
    <property type="match status" value="1"/>
</dbReference>
<dbReference type="GO" id="GO:0032259">
    <property type="term" value="P:methylation"/>
    <property type="evidence" value="ECO:0007669"/>
    <property type="project" value="UniProtKB-KW"/>
</dbReference>
<comment type="catalytic activity">
    <reaction evidence="1">
        <text>L-glutamyl-[protein] + S-adenosyl-L-methionine = [protein]-L-glutamate 5-O-methyl ester + S-adenosyl-L-homocysteine</text>
        <dbReference type="Rhea" id="RHEA:24452"/>
        <dbReference type="Rhea" id="RHEA-COMP:10208"/>
        <dbReference type="Rhea" id="RHEA-COMP:10311"/>
        <dbReference type="ChEBI" id="CHEBI:29973"/>
        <dbReference type="ChEBI" id="CHEBI:57856"/>
        <dbReference type="ChEBI" id="CHEBI:59789"/>
        <dbReference type="ChEBI" id="CHEBI:82795"/>
        <dbReference type="EC" id="2.1.1.80"/>
    </reaction>
</comment>
<dbReference type="InterPro" id="IPR022642">
    <property type="entry name" value="CheR_C"/>
</dbReference>
<reference evidence="7" key="1">
    <citation type="journal article" date="2020" name="mSystems">
        <title>Genome- and Community-Level Interaction Insights into Carbon Utilization and Element Cycling Functions of Hydrothermarchaeota in Hydrothermal Sediment.</title>
        <authorList>
            <person name="Zhou Z."/>
            <person name="Liu Y."/>
            <person name="Xu W."/>
            <person name="Pan J."/>
            <person name="Luo Z.H."/>
            <person name="Li M."/>
        </authorList>
    </citation>
    <scope>NUCLEOTIDE SEQUENCE [LARGE SCALE GENOMIC DNA]</scope>
    <source>
        <strain evidence="7">SpSt-1042</strain>
    </source>
</reference>
<dbReference type="InterPro" id="IPR000780">
    <property type="entry name" value="CheR_MeTrfase"/>
</dbReference>
<keyword evidence="3 7" id="KW-0489">Methyltransferase</keyword>
<dbReference type="SUPFAM" id="SSF53335">
    <property type="entry name" value="S-adenosyl-L-methionine-dependent methyltransferases"/>
    <property type="match status" value="1"/>
</dbReference>
<name>A0A7C5YW00_UNCC3</name>
<keyword evidence="4 7" id="KW-0808">Transferase</keyword>
<evidence type="ECO:0000256" key="2">
    <source>
        <dbReference type="ARBA" id="ARBA00012534"/>
    </source>
</evidence>
<dbReference type="PIRSF" id="PIRSF000410">
    <property type="entry name" value="CheR"/>
    <property type="match status" value="1"/>
</dbReference>
<dbReference type="InterPro" id="IPR050903">
    <property type="entry name" value="Bact_Chemotaxis_MeTrfase"/>
</dbReference>
<organism evidence="7">
    <name type="scientific">candidate division CPR3 bacterium</name>
    <dbReference type="NCBI Taxonomy" id="2268181"/>
    <lineage>
        <taxon>Bacteria</taxon>
        <taxon>Bacteria division CPR3</taxon>
    </lineage>
</organism>
<dbReference type="PANTHER" id="PTHR24422:SF19">
    <property type="entry name" value="CHEMOTAXIS PROTEIN METHYLTRANSFERASE"/>
    <property type="match status" value="1"/>
</dbReference>
<dbReference type="Pfam" id="PF03705">
    <property type="entry name" value="CheR_N"/>
    <property type="match status" value="1"/>
</dbReference>
<dbReference type="PRINTS" id="PR00996">
    <property type="entry name" value="CHERMTFRASE"/>
</dbReference>
<keyword evidence="5" id="KW-0949">S-adenosyl-L-methionine</keyword>
<sequence length="273" mass="31708">MDRATFIKFRNLIYEQSGINIEEKKETLLVSRICKRMRALGIELDDFKTYYKYLMEDKQGREIVELIDAVSTNVTHFFREPQHFDFLSIKVDEWLKQGKRKFRLWCAACSTGEEPYTVAMIMHERCSQYQSVDCKILATDICTKVLKKGEEAEYEEDKLDSVPLKYRQKYFKRIGKNGATKKVYGIIEPIKKMVTFARLNLATPPFPMSGPFDVIFIRNVMIYFDNAVRSALLNDAYRLMAKGGLLFVGHSESLAGLLNTELKRILPSVYTKE</sequence>
<evidence type="ECO:0000256" key="1">
    <source>
        <dbReference type="ARBA" id="ARBA00001541"/>
    </source>
</evidence>
<evidence type="ECO:0000256" key="3">
    <source>
        <dbReference type="ARBA" id="ARBA00022603"/>
    </source>
</evidence>
<evidence type="ECO:0000256" key="4">
    <source>
        <dbReference type="ARBA" id="ARBA00022679"/>
    </source>
</evidence>
<dbReference type="Gene3D" id="3.40.50.150">
    <property type="entry name" value="Vaccinia Virus protein VP39"/>
    <property type="match status" value="1"/>
</dbReference>
<dbReference type="InterPro" id="IPR022641">
    <property type="entry name" value="CheR_N"/>
</dbReference>